<accession>A0A0V1PSI6</accession>
<proteinExistence type="predicted"/>
<dbReference type="EMBL" id="LMYN01000165">
    <property type="protein sequence ID" value="KRZ99191.1"/>
    <property type="molecule type" value="Genomic_DNA"/>
</dbReference>
<evidence type="ECO:0000313" key="2">
    <source>
        <dbReference type="EMBL" id="KRZ99191.1"/>
    </source>
</evidence>
<keyword evidence="3" id="KW-1185">Reference proteome</keyword>
<dbReference type="OrthoDB" id="4020357at2759"/>
<evidence type="ECO:0000256" key="1">
    <source>
        <dbReference type="SAM" id="Coils"/>
    </source>
</evidence>
<name>A0A0V1PSI6_9ASCO</name>
<feature type="coiled-coil region" evidence="1">
    <location>
        <begin position="222"/>
        <end position="253"/>
    </location>
</feature>
<gene>
    <name evidence="2" type="ORF">AC631_05048</name>
</gene>
<comment type="caution">
    <text evidence="2">The sequence shown here is derived from an EMBL/GenBank/DDBJ whole genome shotgun (WGS) entry which is preliminary data.</text>
</comment>
<feature type="coiled-coil region" evidence="1">
    <location>
        <begin position="382"/>
        <end position="416"/>
    </location>
</feature>
<sequence length="617" mass="73606">MDSKSTLDRKYQRSRELGYIPRKTIHRSPLKFETIARNRSTYTPKYNLAKYTPDEPRYEGIRYTENKIVDSPIRSLSLLPYTPSKLQPTRLYKLFNESTPVNKGILITNRNRRYDGKNRKASTLEDKKGIFSRLRSFLVKFSLSSHEHDQTDLNLLRKSAKNVLNVRESPEVKGNKRVWFEKDDQKEIKRRDISFDEPKDLVDEATIRRRQHYESEQTRHEFNDLQDIIQKERDNSERLKAKYDDKIKSLKSEFDHRTEELNEKILVLQRRASLHVDELEKTKLDQLERELFREHEKFLVKQKEQEQELSKERQRLQTLRYELNSKRSEIENDLAKLKEDQKIILKQRLEIGLKSKKLDDLNEGNLLKRRKARDFDSNDVVVTRLKLNQQRYRQERKLLNEEKQIIRSDLEENEKDYVHFFEKLIDISQSILKGGDSHKEYILNDFETLLESLNTKEMPKKLLIRFESIKRKFSDYLDAFQRFQLAFSRLGIQDIGEEYSIDNLIEIRTLFTRLTESFSKSIYKKRKRLYQMNQEISAFQISLMSSSTSSQRCRDIAKAYDKRSKVLNEMKVLNELLVSLSILLKQLEEIIIIIGHSPNLSQNSILLDIDLIDELEI</sequence>
<protein>
    <submittedName>
        <fullName evidence="2">Uncharacterized protein</fullName>
    </submittedName>
</protein>
<dbReference type="Proteomes" id="UP000054251">
    <property type="component" value="Unassembled WGS sequence"/>
</dbReference>
<dbReference type="AlphaFoldDB" id="A0A0V1PSI6"/>
<dbReference type="RefSeq" id="XP_015465294.1">
    <property type="nucleotide sequence ID" value="XM_015613877.1"/>
</dbReference>
<feature type="coiled-coil region" evidence="1">
    <location>
        <begin position="299"/>
        <end position="347"/>
    </location>
</feature>
<organism evidence="2 3">
    <name type="scientific">Debaryomyces fabryi</name>
    <dbReference type="NCBI Taxonomy" id="58627"/>
    <lineage>
        <taxon>Eukaryota</taxon>
        <taxon>Fungi</taxon>
        <taxon>Dikarya</taxon>
        <taxon>Ascomycota</taxon>
        <taxon>Saccharomycotina</taxon>
        <taxon>Pichiomycetes</taxon>
        <taxon>Debaryomycetaceae</taxon>
        <taxon>Debaryomyces</taxon>
    </lineage>
</organism>
<keyword evidence="1" id="KW-0175">Coiled coil</keyword>
<evidence type="ECO:0000313" key="3">
    <source>
        <dbReference type="Proteomes" id="UP000054251"/>
    </source>
</evidence>
<dbReference type="GeneID" id="26842057"/>
<reference evidence="2 3" key="1">
    <citation type="submission" date="2015-11" db="EMBL/GenBank/DDBJ databases">
        <title>The genome of Debaryomyces fabryi.</title>
        <authorList>
            <person name="Tafer H."/>
            <person name="Lopandic K."/>
        </authorList>
    </citation>
    <scope>NUCLEOTIDE SEQUENCE [LARGE SCALE GENOMIC DNA]</scope>
    <source>
        <strain evidence="2 3">CBS 789</strain>
    </source>
</reference>